<organism evidence="2 3">
    <name type="scientific">Desmophyllum pertusum</name>
    <dbReference type="NCBI Taxonomy" id="174260"/>
    <lineage>
        <taxon>Eukaryota</taxon>
        <taxon>Metazoa</taxon>
        <taxon>Cnidaria</taxon>
        <taxon>Anthozoa</taxon>
        <taxon>Hexacorallia</taxon>
        <taxon>Scleractinia</taxon>
        <taxon>Caryophylliina</taxon>
        <taxon>Caryophylliidae</taxon>
        <taxon>Desmophyllum</taxon>
    </lineage>
</organism>
<dbReference type="OrthoDB" id="5990465at2759"/>
<gene>
    <name evidence="2" type="ORF">OS493_029194</name>
</gene>
<proteinExistence type="predicted"/>
<feature type="compositionally biased region" description="Basic and acidic residues" evidence="1">
    <location>
        <begin position="194"/>
        <end position="215"/>
    </location>
</feature>
<feature type="region of interest" description="Disordered" evidence="1">
    <location>
        <begin position="120"/>
        <end position="145"/>
    </location>
</feature>
<reference evidence="2" key="1">
    <citation type="submission" date="2023-01" db="EMBL/GenBank/DDBJ databases">
        <title>Genome assembly of the deep-sea coral Lophelia pertusa.</title>
        <authorList>
            <person name="Herrera S."/>
            <person name="Cordes E."/>
        </authorList>
    </citation>
    <scope>NUCLEOTIDE SEQUENCE</scope>
    <source>
        <strain evidence="2">USNM1676648</strain>
        <tissue evidence="2">Polyp</tissue>
    </source>
</reference>
<feature type="compositionally biased region" description="Polar residues" evidence="1">
    <location>
        <begin position="120"/>
        <end position="142"/>
    </location>
</feature>
<keyword evidence="3" id="KW-1185">Reference proteome</keyword>
<feature type="region of interest" description="Disordered" evidence="1">
    <location>
        <begin position="170"/>
        <end position="237"/>
    </location>
</feature>
<dbReference type="EMBL" id="MU825425">
    <property type="protein sequence ID" value="KAJ7389772.1"/>
    <property type="molecule type" value="Genomic_DNA"/>
</dbReference>
<accession>A0A9X0D715</accession>
<feature type="region of interest" description="Disordered" evidence="1">
    <location>
        <begin position="1"/>
        <end position="25"/>
    </location>
</feature>
<protein>
    <submittedName>
        <fullName evidence="2">Uncharacterized protein</fullName>
    </submittedName>
</protein>
<feature type="compositionally biased region" description="Polar residues" evidence="1">
    <location>
        <begin position="53"/>
        <end position="63"/>
    </location>
</feature>
<evidence type="ECO:0000313" key="2">
    <source>
        <dbReference type="EMBL" id="KAJ7389772.1"/>
    </source>
</evidence>
<sequence>MRKRRSIDKTPGRSHDATVFSPPVSRLRCTPRRLAGSSCNNSFLDQSLEIVWDNNSPSPTRTLSLGKRKKHHGSDSSSSGGEISDLVQKLADKSGNTPEANPPLLAFWMSRENTTVQVNNDNIAAKGNNPSKQKSKEFQTPSRRPRRVLRKCNKSKMKLLKQDIELLAHPMEKTGKKSKKEMASVLNANLKQVKSKEEESINKEEAPEPEVEKRERQKRKRQADHCAAMRRKNSDLL</sequence>
<dbReference type="Proteomes" id="UP001163046">
    <property type="component" value="Unassembled WGS sequence"/>
</dbReference>
<name>A0A9X0D715_9CNID</name>
<dbReference type="AlphaFoldDB" id="A0A9X0D715"/>
<feature type="region of interest" description="Disordered" evidence="1">
    <location>
        <begin position="51"/>
        <end position="103"/>
    </location>
</feature>
<evidence type="ECO:0000313" key="3">
    <source>
        <dbReference type="Proteomes" id="UP001163046"/>
    </source>
</evidence>
<comment type="caution">
    <text evidence="2">The sequence shown here is derived from an EMBL/GenBank/DDBJ whole genome shotgun (WGS) entry which is preliminary data.</text>
</comment>
<feature type="compositionally biased region" description="Basic and acidic residues" evidence="1">
    <location>
        <begin position="7"/>
        <end position="16"/>
    </location>
</feature>
<evidence type="ECO:0000256" key="1">
    <source>
        <dbReference type="SAM" id="MobiDB-lite"/>
    </source>
</evidence>